<dbReference type="EMBL" id="CCYD01000442">
    <property type="protein sequence ID" value="CEG39911.1"/>
    <property type="molecule type" value="Genomic_DNA"/>
</dbReference>
<keyword evidence="2" id="KW-1185">Reference proteome</keyword>
<evidence type="ECO:0000313" key="2">
    <source>
        <dbReference type="Proteomes" id="UP000054928"/>
    </source>
</evidence>
<sequence length="54" mass="6308">MFLPPSPVYRLWHNIDANYLASVSDTIPGDELAKLLKFFAKSDLNRDLRFRAKR</sequence>
<dbReference type="RefSeq" id="XP_024576280.1">
    <property type="nucleotide sequence ID" value="XM_024725510.1"/>
</dbReference>
<name>A0A0P1AFX4_PLAHL</name>
<dbReference type="AlphaFoldDB" id="A0A0P1AFX4"/>
<evidence type="ECO:0000313" key="1">
    <source>
        <dbReference type="EMBL" id="CEG39911.1"/>
    </source>
</evidence>
<dbReference type="Proteomes" id="UP000054928">
    <property type="component" value="Unassembled WGS sequence"/>
</dbReference>
<protein>
    <submittedName>
        <fullName evidence="1">Uncharacterized protein</fullName>
    </submittedName>
</protein>
<proteinExistence type="predicted"/>
<dbReference type="GeneID" id="36405193"/>
<organism evidence="1 2">
    <name type="scientific">Plasmopara halstedii</name>
    <name type="common">Downy mildew of sunflower</name>
    <dbReference type="NCBI Taxonomy" id="4781"/>
    <lineage>
        <taxon>Eukaryota</taxon>
        <taxon>Sar</taxon>
        <taxon>Stramenopiles</taxon>
        <taxon>Oomycota</taxon>
        <taxon>Peronosporomycetes</taxon>
        <taxon>Peronosporales</taxon>
        <taxon>Peronosporaceae</taxon>
        <taxon>Plasmopara</taxon>
    </lineage>
</organism>
<reference evidence="2" key="1">
    <citation type="submission" date="2014-09" db="EMBL/GenBank/DDBJ databases">
        <authorList>
            <person name="Sharma Rahul"/>
            <person name="Thines Marco"/>
        </authorList>
    </citation>
    <scope>NUCLEOTIDE SEQUENCE [LARGE SCALE GENOMIC DNA]</scope>
</reference>
<accession>A0A0P1AFX4</accession>